<dbReference type="PANTHER" id="PTHR42782">
    <property type="entry name" value="SI:CH73-314G15.3"/>
    <property type="match status" value="1"/>
</dbReference>
<organism evidence="1">
    <name type="scientific">Collimonas fungivorans</name>
    <dbReference type="NCBI Taxonomy" id="158899"/>
    <lineage>
        <taxon>Bacteria</taxon>
        <taxon>Pseudomonadati</taxon>
        <taxon>Pseudomonadota</taxon>
        <taxon>Betaproteobacteria</taxon>
        <taxon>Burkholderiales</taxon>
        <taxon>Oxalobacteraceae</taxon>
        <taxon>Collimonas</taxon>
    </lineage>
</organism>
<name>A0A127P9C4_9BURK</name>
<dbReference type="Pfam" id="PF04305">
    <property type="entry name" value="DUF455"/>
    <property type="match status" value="1"/>
</dbReference>
<accession>A0A127P9C4</accession>
<proteinExistence type="predicted"/>
<dbReference type="PANTHER" id="PTHR42782:SF4">
    <property type="entry name" value="DUF455 DOMAIN-CONTAINING PROTEIN"/>
    <property type="match status" value="1"/>
</dbReference>
<sequence length="234" mass="25975">MALDSQCELHAASSIPGRPPQPLLVPPREVRHRSMATVEGRAAMIHALAHIEFNAINLALDAIWRFAGMPRDYYADWLRVAKEEAYHFSLLATHLQSLGFAYGDFSAHNSLWELTEKTSHDILARMALVPRLMEARGLDASPRTRAKLAQAGDEEAAAIIDIILRDEIGHVAIGNRWYGWLCQARGLEPLPTFAALVVQHQAPLLRGPFNMEARRAAGFSEPELQALLQQMGQA</sequence>
<dbReference type="AlphaFoldDB" id="A0A127P9C4"/>
<reference evidence="1 2" key="1">
    <citation type="submission" date="2015-11" db="EMBL/GenBank/DDBJ databases">
        <title>Exploring the genomic traits of fungus-feeding bacterial genus Collimonas.</title>
        <authorList>
            <person name="Song C."/>
            <person name="Schmidt R."/>
            <person name="de Jager V."/>
            <person name="Krzyzanowska D."/>
            <person name="Jongedijk E."/>
            <person name="Cankar K."/>
            <person name="Beekwilder J."/>
            <person name="van Veen A."/>
            <person name="de Boer W."/>
            <person name="van Veen J.A."/>
            <person name="Garbeva P."/>
        </authorList>
    </citation>
    <scope>NUCLEOTIDE SEQUENCE [LARGE SCALE GENOMIC DNA]</scope>
    <source>
        <strain evidence="1 2">Ter6</strain>
    </source>
</reference>
<protein>
    <recommendedName>
        <fullName evidence="3">Ferritin-like domain-containing protein</fullName>
    </recommendedName>
</protein>
<dbReference type="CDD" id="cd00657">
    <property type="entry name" value="Ferritin_like"/>
    <property type="match status" value="1"/>
</dbReference>
<evidence type="ECO:0000313" key="1">
    <source>
        <dbReference type="EMBL" id="AMO94265.1"/>
    </source>
</evidence>
<dbReference type="SUPFAM" id="SSF47240">
    <property type="entry name" value="Ferritin-like"/>
    <property type="match status" value="1"/>
</dbReference>
<gene>
    <name evidence="1" type="ORF">CFter6_1561</name>
</gene>
<dbReference type="Proteomes" id="UP000072421">
    <property type="component" value="Chromosome"/>
</dbReference>
<dbReference type="EMBL" id="CP013232">
    <property type="protein sequence ID" value="AMO94265.1"/>
    <property type="molecule type" value="Genomic_DNA"/>
</dbReference>
<dbReference type="InterPro" id="IPR009078">
    <property type="entry name" value="Ferritin-like_SF"/>
</dbReference>
<dbReference type="PIRSF" id="PIRSF012318">
    <property type="entry name" value="UCP012318"/>
    <property type="match status" value="1"/>
</dbReference>
<dbReference type="InterPro" id="IPR007402">
    <property type="entry name" value="DUF455"/>
</dbReference>
<dbReference type="PATRIC" id="fig|158899.10.peg.1569"/>
<dbReference type="InterPro" id="IPR011197">
    <property type="entry name" value="UCP012318"/>
</dbReference>
<evidence type="ECO:0000313" key="2">
    <source>
        <dbReference type="Proteomes" id="UP000072421"/>
    </source>
</evidence>
<evidence type="ECO:0008006" key="3">
    <source>
        <dbReference type="Google" id="ProtNLM"/>
    </source>
</evidence>